<dbReference type="Proteomes" id="UP000887013">
    <property type="component" value="Unassembled WGS sequence"/>
</dbReference>
<dbReference type="AlphaFoldDB" id="A0A8X6TCJ9"/>
<dbReference type="EMBL" id="BMAW01055529">
    <property type="protein sequence ID" value="GFT01292.1"/>
    <property type="molecule type" value="Genomic_DNA"/>
</dbReference>
<gene>
    <name evidence="1" type="ORF">NPIL_496831</name>
</gene>
<reference evidence="1" key="1">
    <citation type="submission" date="2020-08" db="EMBL/GenBank/DDBJ databases">
        <title>Multicomponent nature underlies the extraordinary mechanical properties of spider dragline silk.</title>
        <authorList>
            <person name="Kono N."/>
            <person name="Nakamura H."/>
            <person name="Mori M."/>
            <person name="Yoshida Y."/>
            <person name="Ohtoshi R."/>
            <person name="Malay A.D."/>
            <person name="Moran D.A.P."/>
            <person name="Tomita M."/>
            <person name="Numata K."/>
            <person name="Arakawa K."/>
        </authorList>
    </citation>
    <scope>NUCLEOTIDE SEQUENCE</scope>
</reference>
<evidence type="ECO:0000313" key="2">
    <source>
        <dbReference type="Proteomes" id="UP000887013"/>
    </source>
</evidence>
<proteinExistence type="predicted"/>
<evidence type="ECO:0000313" key="1">
    <source>
        <dbReference type="EMBL" id="GFT01292.1"/>
    </source>
</evidence>
<accession>A0A8X6TCJ9</accession>
<sequence>MHVRSHNFPEQTQQRILKRRISDMTFGEVWSFSMHYVKDNLEPEGLCYVMECCTHHFNDDACCVGWVSRPIAPDPLAVCMLTVNVAAIAIWGCKSNSKNLGCENVNVLKCVYEKLCEC</sequence>
<name>A0A8X6TCJ9_NEPPI</name>
<protein>
    <submittedName>
        <fullName evidence="1">Uncharacterized protein</fullName>
    </submittedName>
</protein>
<keyword evidence="2" id="KW-1185">Reference proteome</keyword>
<organism evidence="1 2">
    <name type="scientific">Nephila pilipes</name>
    <name type="common">Giant wood spider</name>
    <name type="synonym">Nephila maculata</name>
    <dbReference type="NCBI Taxonomy" id="299642"/>
    <lineage>
        <taxon>Eukaryota</taxon>
        <taxon>Metazoa</taxon>
        <taxon>Ecdysozoa</taxon>
        <taxon>Arthropoda</taxon>
        <taxon>Chelicerata</taxon>
        <taxon>Arachnida</taxon>
        <taxon>Araneae</taxon>
        <taxon>Araneomorphae</taxon>
        <taxon>Entelegynae</taxon>
        <taxon>Araneoidea</taxon>
        <taxon>Nephilidae</taxon>
        <taxon>Nephila</taxon>
    </lineage>
</organism>
<comment type="caution">
    <text evidence="1">The sequence shown here is derived from an EMBL/GenBank/DDBJ whole genome shotgun (WGS) entry which is preliminary data.</text>
</comment>